<name>A0A1H9M672_9GAMM</name>
<organism evidence="1 2">
    <name type="scientific">Azotobacter beijerinckii</name>
    <dbReference type="NCBI Taxonomy" id="170623"/>
    <lineage>
        <taxon>Bacteria</taxon>
        <taxon>Pseudomonadati</taxon>
        <taxon>Pseudomonadota</taxon>
        <taxon>Gammaproteobacteria</taxon>
        <taxon>Pseudomonadales</taxon>
        <taxon>Pseudomonadaceae</taxon>
        <taxon>Azotobacter</taxon>
    </lineage>
</organism>
<dbReference type="Gene3D" id="1.10.10.10">
    <property type="entry name" value="Winged helix-like DNA-binding domain superfamily/Winged helix DNA-binding domain"/>
    <property type="match status" value="1"/>
</dbReference>
<evidence type="ECO:0000313" key="1">
    <source>
        <dbReference type="EMBL" id="SER19061.1"/>
    </source>
</evidence>
<gene>
    <name evidence="1" type="ORF">SAMN04244573_03060</name>
</gene>
<dbReference type="Proteomes" id="UP000199267">
    <property type="component" value="Unassembled WGS sequence"/>
</dbReference>
<protein>
    <submittedName>
        <fullName evidence="1">Uncharacterized protein</fullName>
    </submittedName>
</protein>
<sequence length="303" mass="33959">MTTTTKQRVSEQQRRQVLELRRRLSLREVATATGLPLGTVKTLVSRSGAFRDNEQHRALFSLPPIRESAETLPAVPELPPQEVVTGDKEVDAVLWLRSVIGTGQAALIERAMEAAKKIETPLAVLERRYRDHLAAAHPGNLFAALSSFGFADLEGLAAGAIERERRRVEAVARFDNVLADTEAEAFCIQALRGLKRGGMLGDYDKDKAAQRFQAHPELLPHTMGDCLHELDYWRQLYWLRNAVDRDCSEGPPQAYARERFVFGLLAEMRPRNRDEAKAVLRYLIEHQQIDGADGDAILENLIG</sequence>
<evidence type="ECO:0000313" key="2">
    <source>
        <dbReference type="Proteomes" id="UP000199267"/>
    </source>
</evidence>
<dbReference type="InterPro" id="IPR036388">
    <property type="entry name" value="WH-like_DNA-bd_sf"/>
</dbReference>
<dbReference type="RefSeq" id="WP_090623547.1">
    <property type="nucleotide sequence ID" value="NZ_FOFJ01000032.1"/>
</dbReference>
<dbReference type="EMBL" id="FOFJ01000032">
    <property type="protein sequence ID" value="SER19061.1"/>
    <property type="molecule type" value="Genomic_DNA"/>
</dbReference>
<reference evidence="1 2" key="1">
    <citation type="submission" date="2016-10" db="EMBL/GenBank/DDBJ databases">
        <authorList>
            <person name="de Groot N.N."/>
        </authorList>
    </citation>
    <scope>NUCLEOTIDE SEQUENCE [LARGE SCALE GENOMIC DNA]</scope>
    <source>
        <strain evidence="1 2">DSM 378</strain>
    </source>
</reference>
<proteinExistence type="predicted"/>
<accession>A0A1H9M672</accession>
<dbReference type="AlphaFoldDB" id="A0A1H9M672"/>